<keyword evidence="3" id="KW-1185">Reference proteome</keyword>
<reference evidence="2 3" key="1">
    <citation type="journal article" date="2021" name="Elife">
        <title>Chloroplast acquisition without the gene transfer in kleptoplastic sea slugs, Plakobranchus ocellatus.</title>
        <authorList>
            <person name="Maeda T."/>
            <person name="Takahashi S."/>
            <person name="Yoshida T."/>
            <person name="Shimamura S."/>
            <person name="Takaki Y."/>
            <person name="Nagai Y."/>
            <person name="Toyoda A."/>
            <person name="Suzuki Y."/>
            <person name="Arimoto A."/>
            <person name="Ishii H."/>
            <person name="Satoh N."/>
            <person name="Nishiyama T."/>
            <person name="Hasebe M."/>
            <person name="Maruyama T."/>
            <person name="Minagawa J."/>
            <person name="Obokata J."/>
            <person name="Shigenobu S."/>
        </authorList>
    </citation>
    <scope>NUCLEOTIDE SEQUENCE [LARGE SCALE GENOMIC DNA]</scope>
</reference>
<dbReference type="EMBL" id="BMAT01009499">
    <property type="protein sequence ID" value="GFS07408.1"/>
    <property type="molecule type" value="Genomic_DNA"/>
</dbReference>
<evidence type="ECO:0000313" key="3">
    <source>
        <dbReference type="Proteomes" id="UP000762676"/>
    </source>
</evidence>
<feature type="compositionally biased region" description="Basic and acidic residues" evidence="1">
    <location>
        <begin position="100"/>
        <end position="112"/>
    </location>
</feature>
<comment type="caution">
    <text evidence="2">The sequence shown here is derived from an EMBL/GenBank/DDBJ whole genome shotgun (WGS) entry which is preliminary data.</text>
</comment>
<organism evidence="2 3">
    <name type="scientific">Elysia marginata</name>
    <dbReference type="NCBI Taxonomy" id="1093978"/>
    <lineage>
        <taxon>Eukaryota</taxon>
        <taxon>Metazoa</taxon>
        <taxon>Spiralia</taxon>
        <taxon>Lophotrochozoa</taxon>
        <taxon>Mollusca</taxon>
        <taxon>Gastropoda</taxon>
        <taxon>Heterobranchia</taxon>
        <taxon>Euthyneura</taxon>
        <taxon>Panpulmonata</taxon>
        <taxon>Sacoglossa</taxon>
        <taxon>Placobranchoidea</taxon>
        <taxon>Plakobranchidae</taxon>
        <taxon>Elysia</taxon>
    </lineage>
</organism>
<accession>A0AAV4IAX2</accession>
<feature type="region of interest" description="Disordered" evidence="1">
    <location>
        <begin position="58"/>
        <end position="112"/>
    </location>
</feature>
<proteinExistence type="predicted"/>
<dbReference type="Proteomes" id="UP000762676">
    <property type="component" value="Unassembled WGS sequence"/>
</dbReference>
<dbReference type="AlphaFoldDB" id="A0AAV4IAX2"/>
<gene>
    <name evidence="2" type="ORF">ElyMa_004730400</name>
</gene>
<name>A0AAV4IAX2_9GAST</name>
<evidence type="ECO:0000313" key="2">
    <source>
        <dbReference type="EMBL" id="GFS07408.1"/>
    </source>
</evidence>
<protein>
    <submittedName>
        <fullName evidence="2">Uncharacterized protein</fullName>
    </submittedName>
</protein>
<sequence length="112" mass="12929">MEQLTRECAHRPNLNSLKSRLNKFWEISPTGNSPFCPEESLPRQSCRTTHATTRLYRREANKEVAMPQTLAAPRITNEVNDFHADGDDDHDNDDDDDDDVKYMHADCTRKPI</sequence>
<evidence type="ECO:0000256" key="1">
    <source>
        <dbReference type="SAM" id="MobiDB-lite"/>
    </source>
</evidence>
<feature type="compositionally biased region" description="Acidic residues" evidence="1">
    <location>
        <begin position="86"/>
        <end position="99"/>
    </location>
</feature>